<protein>
    <submittedName>
        <fullName evidence="8">Acriflavin resistance protein</fullName>
    </submittedName>
</protein>
<evidence type="ECO:0000259" key="7">
    <source>
        <dbReference type="Pfam" id="PF25967"/>
    </source>
</evidence>
<proteinExistence type="inferred from homology"/>
<dbReference type="OrthoDB" id="9800613at2"/>
<dbReference type="GO" id="GO:0030313">
    <property type="term" value="C:cell envelope"/>
    <property type="evidence" value="ECO:0007669"/>
    <property type="project" value="UniProtKB-SubCell"/>
</dbReference>
<accession>A0A8J2U9K3</accession>
<evidence type="ECO:0000313" key="8">
    <source>
        <dbReference type="EMBL" id="GGA88873.1"/>
    </source>
</evidence>
<dbReference type="EMBL" id="BMDX01000026">
    <property type="protein sequence ID" value="GGA88873.1"/>
    <property type="molecule type" value="Genomic_DNA"/>
</dbReference>
<sequence length="375" mass="40432">MFTRKLNRIVNVAALLLLSAGCADSSDSNQAAPPPTVTVAAVEVSELTPSSEFTGRVEAIDSVELRARIEGFLKQQFFNEGESVNQGDVLFEIEKDNYIADVENALGAIERLQGAKKLAEIERDRRAKLVKTHSIAQEQLDIAVAKVEEVNGDLLSAKAALKRAELALSYTDVVAPIGGKIGIFPYSTGDFVGPASEPLALLVSQDPMYVTFPVSQKALLDFQQENRQKGNPADAVTMKVRLANGDLYDQSGTLNFIDVEANPGTDTILVRAQFPNPDGVLVHQQLVEVFVEEHTVETSLTIPQVAIQIDQVGAYVLLVDDANKVQVQRVETGPIINGKVVITGGLKEHQQVITVGIQKVRPGVVVNTVAASNEV</sequence>
<comment type="subcellular location">
    <subcellularLocation>
        <location evidence="1">Cell inner membrane</location>
        <topology evidence="1">Lipid-anchor</topology>
    </subcellularLocation>
</comment>
<feature type="domain" description="Multidrug resistance protein MdtA-like alpha-helical hairpin" evidence="4">
    <location>
        <begin position="109"/>
        <end position="171"/>
    </location>
</feature>
<evidence type="ECO:0000256" key="2">
    <source>
        <dbReference type="ARBA" id="ARBA00009477"/>
    </source>
</evidence>
<name>A0A8J2U9K3_9GAMM</name>
<dbReference type="Gene3D" id="2.40.50.100">
    <property type="match status" value="1"/>
</dbReference>
<dbReference type="Gene3D" id="1.10.287.470">
    <property type="entry name" value="Helix hairpin bin"/>
    <property type="match status" value="1"/>
</dbReference>
<dbReference type="Gene3D" id="2.40.30.170">
    <property type="match status" value="1"/>
</dbReference>
<dbReference type="Proteomes" id="UP000619743">
    <property type="component" value="Unassembled WGS sequence"/>
</dbReference>
<dbReference type="GO" id="GO:0022857">
    <property type="term" value="F:transmembrane transporter activity"/>
    <property type="evidence" value="ECO:0007669"/>
    <property type="project" value="InterPro"/>
</dbReference>
<gene>
    <name evidence="8" type="ORF">GCM10011369_33770</name>
</gene>
<dbReference type="AlphaFoldDB" id="A0A8J2U9K3"/>
<feature type="signal peptide" evidence="3">
    <location>
        <begin position="1"/>
        <end position="25"/>
    </location>
</feature>
<dbReference type="Gene3D" id="2.40.420.20">
    <property type="match status" value="1"/>
</dbReference>
<dbReference type="RefSeq" id="WP_087507475.1">
    <property type="nucleotide sequence ID" value="NZ_BMDX01000026.1"/>
</dbReference>
<evidence type="ECO:0000259" key="6">
    <source>
        <dbReference type="Pfam" id="PF25944"/>
    </source>
</evidence>
<evidence type="ECO:0000313" key="9">
    <source>
        <dbReference type="Proteomes" id="UP000619743"/>
    </source>
</evidence>
<dbReference type="InterPro" id="IPR058625">
    <property type="entry name" value="MdtA-like_BSH"/>
</dbReference>
<evidence type="ECO:0000256" key="3">
    <source>
        <dbReference type="SAM" id="SignalP"/>
    </source>
</evidence>
<dbReference type="PANTHER" id="PTHR30158">
    <property type="entry name" value="ACRA/E-RELATED COMPONENT OF DRUG EFFLUX TRANSPORTER"/>
    <property type="match status" value="1"/>
</dbReference>
<feature type="domain" description="Multidrug resistance protein MdtA-like beta-barrel" evidence="6">
    <location>
        <begin position="207"/>
        <end position="293"/>
    </location>
</feature>
<evidence type="ECO:0000259" key="4">
    <source>
        <dbReference type="Pfam" id="PF25876"/>
    </source>
</evidence>
<feature type="domain" description="Multidrug resistance protein MdtA-like barrel-sandwich hybrid" evidence="5">
    <location>
        <begin position="62"/>
        <end position="196"/>
    </location>
</feature>
<feature type="chain" id="PRO_5035260693" evidence="3">
    <location>
        <begin position="26"/>
        <end position="375"/>
    </location>
</feature>
<feature type="domain" description="Multidrug resistance protein MdtA-like C-terminal permuted SH3" evidence="7">
    <location>
        <begin position="300"/>
        <end position="359"/>
    </location>
</feature>
<dbReference type="Pfam" id="PF25967">
    <property type="entry name" value="RND-MFP_C"/>
    <property type="match status" value="1"/>
</dbReference>
<evidence type="ECO:0000259" key="5">
    <source>
        <dbReference type="Pfam" id="PF25917"/>
    </source>
</evidence>
<dbReference type="GO" id="GO:0046677">
    <property type="term" value="P:response to antibiotic"/>
    <property type="evidence" value="ECO:0007669"/>
    <property type="project" value="TreeGrafter"/>
</dbReference>
<dbReference type="GO" id="GO:0005886">
    <property type="term" value="C:plasma membrane"/>
    <property type="evidence" value="ECO:0007669"/>
    <property type="project" value="TreeGrafter"/>
</dbReference>
<dbReference type="InterPro" id="IPR006143">
    <property type="entry name" value="RND_pump_MFP"/>
</dbReference>
<dbReference type="Pfam" id="PF25944">
    <property type="entry name" value="Beta-barrel_RND"/>
    <property type="match status" value="1"/>
</dbReference>
<dbReference type="Pfam" id="PF25876">
    <property type="entry name" value="HH_MFP_RND"/>
    <property type="match status" value="1"/>
</dbReference>
<comment type="caution">
    <text evidence="8">The sequence shown here is derived from an EMBL/GenBank/DDBJ whole genome shotgun (WGS) entry which is preliminary data.</text>
</comment>
<dbReference type="SUPFAM" id="SSF111369">
    <property type="entry name" value="HlyD-like secretion proteins"/>
    <property type="match status" value="1"/>
</dbReference>
<evidence type="ECO:0000256" key="1">
    <source>
        <dbReference type="ARBA" id="ARBA00004519"/>
    </source>
</evidence>
<dbReference type="NCBIfam" id="TIGR01730">
    <property type="entry name" value="RND_mfp"/>
    <property type="match status" value="1"/>
</dbReference>
<keyword evidence="9" id="KW-1185">Reference proteome</keyword>
<reference evidence="9" key="1">
    <citation type="journal article" date="2019" name="Int. J. Syst. Evol. Microbiol.">
        <title>The Global Catalogue of Microorganisms (GCM) 10K type strain sequencing project: providing services to taxonomists for standard genome sequencing and annotation.</title>
        <authorList>
            <consortium name="The Broad Institute Genomics Platform"/>
            <consortium name="The Broad Institute Genome Sequencing Center for Infectious Disease"/>
            <person name="Wu L."/>
            <person name="Ma J."/>
        </authorList>
    </citation>
    <scope>NUCLEOTIDE SEQUENCE [LARGE SCALE GENOMIC DNA]</scope>
    <source>
        <strain evidence="9">CGMCC 1.10130</strain>
    </source>
</reference>
<keyword evidence="3" id="KW-0732">Signal</keyword>
<dbReference type="InterPro" id="IPR058624">
    <property type="entry name" value="MdtA-like_HH"/>
</dbReference>
<dbReference type="Pfam" id="PF25917">
    <property type="entry name" value="BSH_RND"/>
    <property type="match status" value="1"/>
</dbReference>
<dbReference type="PANTHER" id="PTHR30158:SF3">
    <property type="entry name" value="MULTIDRUG EFFLUX PUMP SUBUNIT ACRA-RELATED"/>
    <property type="match status" value="1"/>
</dbReference>
<dbReference type="InterPro" id="IPR058627">
    <property type="entry name" value="MdtA-like_C"/>
</dbReference>
<dbReference type="InterPro" id="IPR058626">
    <property type="entry name" value="MdtA-like_b-barrel"/>
</dbReference>
<dbReference type="PROSITE" id="PS51257">
    <property type="entry name" value="PROKAR_LIPOPROTEIN"/>
    <property type="match status" value="1"/>
</dbReference>
<organism evidence="8 9">
    <name type="scientific">Neiella marina</name>
    <dbReference type="NCBI Taxonomy" id="508461"/>
    <lineage>
        <taxon>Bacteria</taxon>
        <taxon>Pseudomonadati</taxon>
        <taxon>Pseudomonadota</taxon>
        <taxon>Gammaproteobacteria</taxon>
        <taxon>Alteromonadales</taxon>
        <taxon>Echinimonadaceae</taxon>
        <taxon>Neiella</taxon>
    </lineage>
</organism>
<comment type="similarity">
    <text evidence="2">Belongs to the membrane fusion protein (MFP) (TC 8.A.1) family.</text>
</comment>